<dbReference type="EMBL" id="JBEOKT010000006">
    <property type="protein sequence ID" value="MER2997566.1"/>
    <property type="molecule type" value="Genomic_DNA"/>
</dbReference>
<protein>
    <recommendedName>
        <fullName evidence="3">STAS/SEC14 domain-containing protein</fullName>
    </recommendedName>
</protein>
<name>A0ABV1RT61_9BACT</name>
<sequence>MTTVQTTAPLTQCFSIVYQDNYINIQLNDQLKFVYVEWLQHPPSEVFRQNFMKAVETCIDKKCEYWLSDSRAIHYLEFADQNWILELVYPLLPKANLLKFARVNTLESIALMDGARVCNTIEQLPEFKLKTQLEVFSSKEAALNWLFDGNPVAGL</sequence>
<organism evidence="1 2">
    <name type="scientific">Pontibacter populi</name>
    <dbReference type="NCBI Taxonomy" id="890055"/>
    <lineage>
        <taxon>Bacteria</taxon>
        <taxon>Pseudomonadati</taxon>
        <taxon>Bacteroidota</taxon>
        <taxon>Cytophagia</taxon>
        <taxon>Cytophagales</taxon>
        <taxon>Hymenobacteraceae</taxon>
        <taxon>Pontibacter</taxon>
    </lineage>
</organism>
<accession>A0ABV1RT61</accession>
<reference evidence="1 2" key="1">
    <citation type="submission" date="2024-06" db="EMBL/GenBank/DDBJ databases">
        <title>Pontibacter populi HYL7-15.</title>
        <authorList>
            <person name="Kim M.K."/>
        </authorList>
    </citation>
    <scope>NUCLEOTIDE SEQUENCE [LARGE SCALE GENOMIC DNA]</scope>
    <source>
        <strain evidence="1 2">HYL7-15</strain>
    </source>
</reference>
<gene>
    <name evidence="1" type="ORF">ABS362_08405</name>
</gene>
<evidence type="ECO:0000313" key="1">
    <source>
        <dbReference type="EMBL" id="MER2997566.1"/>
    </source>
</evidence>
<comment type="caution">
    <text evidence="1">The sequence shown here is derived from an EMBL/GenBank/DDBJ whole genome shotgun (WGS) entry which is preliminary data.</text>
</comment>
<keyword evidence="2" id="KW-1185">Reference proteome</keyword>
<evidence type="ECO:0000313" key="2">
    <source>
        <dbReference type="Proteomes" id="UP001476807"/>
    </source>
</evidence>
<proteinExistence type="predicted"/>
<dbReference type="Proteomes" id="UP001476807">
    <property type="component" value="Unassembled WGS sequence"/>
</dbReference>
<evidence type="ECO:0008006" key="3">
    <source>
        <dbReference type="Google" id="ProtNLM"/>
    </source>
</evidence>
<dbReference type="RefSeq" id="WP_350411967.1">
    <property type="nucleotide sequence ID" value="NZ_JBEOKT010000006.1"/>
</dbReference>